<dbReference type="Proteomes" id="UP001195483">
    <property type="component" value="Unassembled WGS sequence"/>
</dbReference>
<comment type="caution">
    <text evidence="1">The sequence shown here is derived from an EMBL/GenBank/DDBJ whole genome shotgun (WGS) entry which is preliminary data.</text>
</comment>
<gene>
    <name evidence="1" type="ORF">CHS0354_042539</name>
</gene>
<proteinExistence type="predicted"/>
<name>A0AAE0TDU0_9BIVA</name>
<keyword evidence="2" id="KW-1185">Reference proteome</keyword>
<reference evidence="1" key="1">
    <citation type="journal article" date="2021" name="Genome Biol. Evol.">
        <title>A High-Quality Reference Genome for a Parasitic Bivalve with Doubly Uniparental Inheritance (Bivalvia: Unionida).</title>
        <authorList>
            <person name="Smith C.H."/>
        </authorList>
    </citation>
    <scope>NUCLEOTIDE SEQUENCE</scope>
    <source>
        <strain evidence="1">CHS0354</strain>
    </source>
</reference>
<reference evidence="1" key="3">
    <citation type="submission" date="2023-05" db="EMBL/GenBank/DDBJ databases">
        <authorList>
            <person name="Smith C.H."/>
        </authorList>
    </citation>
    <scope>NUCLEOTIDE SEQUENCE</scope>
    <source>
        <strain evidence="1">CHS0354</strain>
        <tissue evidence="1">Mantle</tissue>
    </source>
</reference>
<evidence type="ECO:0000313" key="1">
    <source>
        <dbReference type="EMBL" id="KAK3608556.1"/>
    </source>
</evidence>
<dbReference type="EMBL" id="JAEAOA010002356">
    <property type="protein sequence ID" value="KAK3608556.1"/>
    <property type="molecule type" value="Genomic_DNA"/>
</dbReference>
<dbReference type="AlphaFoldDB" id="A0AAE0TDU0"/>
<accession>A0AAE0TDU0</accession>
<protein>
    <submittedName>
        <fullName evidence="1">Uncharacterized protein</fullName>
    </submittedName>
</protein>
<reference evidence="1" key="2">
    <citation type="journal article" date="2021" name="Genome Biol. Evol.">
        <title>Developing a high-quality reference genome for a parasitic bivalve with doubly uniparental inheritance (Bivalvia: Unionida).</title>
        <authorList>
            <person name="Smith C.H."/>
        </authorList>
    </citation>
    <scope>NUCLEOTIDE SEQUENCE</scope>
    <source>
        <strain evidence="1">CHS0354</strain>
        <tissue evidence="1">Mantle</tissue>
    </source>
</reference>
<evidence type="ECO:0000313" key="2">
    <source>
        <dbReference type="Proteomes" id="UP001195483"/>
    </source>
</evidence>
<organism evidence="1 2">
    <name type="scientific">Potamilus streckersoni</name>
    <dbReference type="NCBI Taxonomy" id="2493646"/>
    <lineage>
        <taxon>Eukaryota</taxon>
        <taxon>Metazoa</taxon>
        <taxon>Spiralia</taxon>
        <taxon>Lophotrochozoa</taxon>
        <taxon>Mollusca</taxon>
        <taxon>Bivalvia</taxon>
        <taxon>Autobranchia</taxon>
        <taxon>Heteroconchia</taxon>
        <taxon>Palaeoheterodonta</taxon>
        <taxon>Unionida</taxon>
        <taxon>Unionoidea</taxon>
        <taxon>Unionidae</taxon>
        <taxon>Ambleminae</taxon>
        <taxon>Lampsilini</taxon>
        <taxon>Potamilus</taxon>
    </lineage>
</organism>
<sequence>MATESNQSDMAIEPKKMRHGYRVKSIRYGYRAKKNATWLQSQINETENNPSPNYIL</sequence>
<feature type="non-terminal residue" evidence="1">
    <location>
        <position position="56"/>
    </location>
</feature>